<protein>
    <submittedName>
        <fullName evidence="1">Uncharacterized protein</fullName>
    </submittedName>
</protein>
<proteinExistence type="predicted"/>
<dbReference type="Proteomes" id="UP001580407">
    <property type="component" value="Unassembled WGS sequence"/>
</dbReference>
<evidence type="ECO:0000313" key="1">
    <source>
        <dbReference type="EMBL" id="MFB5679979.1"/>
    </source>
</evidence>
<dbReference type="Gene3D" id="3.40.720.10">
    <property type="entry name" value="Alkaline Phosphatase, subunit A"/>
    <property type="match status" value="1"/>
</dbReference>
<comment type="caution">
    <text evidence="1">The sequence shown here is derived from an EMBL/GenBank/DDBJ whole genome shotgun (WGS) entry which is preliminary data.</text>
</comment>
<sequence>MWRTKEWKLILYIEGSVRDAAARVDDTKGELYHLTDDPGEWVNRYHDEELSAIRERLKTELLMHLAVAWSKGPMFYDKGGIQPLES</sequence>
<organism evidence="1 2">
    <name type="scientific">Paenibacillus terreus</name>
    <dbReference type="NCBI Taxonomy" id="1387834"/>
    <lineage>
        <taxon>Bacteria</taxon>
        <taxon>Bacillati</taxon>
        <taxon>Bacillota</taxon>
        <taxon>Bacilli</taxon>
        <taxon>Bacillales</taxon>
        <taxon>Paenibacillaceae</taxon>
        <taxon>Paenibacillus</taxon>
    </lineage>
</organism>
<reference evidence="1 2" key="1">
    <citation type="submission" date="2024-09" db="EMBL/GenBank/DDBJ databases">
        <authorList>
            <person name="Ruan L."/>
        </authorList>
    </citation>
    <scope>NUCLEOTIDE SEQUENCE [LARGE SCALE GENOMIC DNA]</scope>
    <source>
        <strain evidence="1 2">D33</strain>
    </source>
</reference>
<dbReference type="InterPro" id="IPR017850">
    <property type="entry name" value="Alkaline_phosphatase_core_sf"/>
</dbReference>
<keyword evidence="2" id="KW-1185">Reference proteome</keyword>
<dbReference type="SUPFAM" id="SSF53649">
    <property type="entry name" value="Alkaline phosphatase-like"/>
    <property type="match status" value="1"/>
</dbReference>
<dbReference type="RefSeq" id="WP_375523812.1">
    <property type="nucleotide sequence ID" value="NZ_JBHILM010000003.1"/>
</dbReference>
<dbReference type="EMBL" id="JBHILM010000003">
    <property type="protein sequence ID" value="MFB5679979.1"/>
    <property type="molecule type" value="Genomic_DNA"/>
</dbReference>
<evidence type="ECO:0000313" key="2">
    <source>
        <dbReference type="Proteomes" id="UP001580407"/>
    </source>
</evidence>
<gene>
    <name evidence="1" type="ORF">ACE3NQ_03470</name>
</gene>
<name>A0ABV5B2S7_9BACL</name>
<accession>A0ABV5B2S7</accession>